<dbReference type="AlphaFoldDB" id="A0A6A6TWD7"/>
<proteinExistence type="predicted"/>
<dbReference type="Proteomes" id="UP000799302">
    <property type="component" value="Unassembled WGS sequence"/>
</dbReference>
<accession>A0A6A6TWD7</accession>
<dbReference type="PANTHER" id="PTHR45458:SF3">
    <property type="entry name" value="CHAIN DEHYDROGENASE (ATSC), PUTATIVE-RELATED"/>
    <property type="match status" value="1"/>
</dbReference>
<dbReference type="InterPro" id="IPR036291">
    <property type="entry name" value="NAD(P)-bd_dom_sf"/>
</dbReference>
<reference evidence="1" key="1">
    <citation type="journal article" date="2020" name="Stud. Mycol.">
        <title>101 Dothideomycetes genomes: a test case for predicting lifestyles and emergence of pathogens.</title>
        <authorList>
            <person name="Haridas S."/>
            <person name="Albert R."/>
            <person name="Binder M."/>
            <person name="Bloem J."/>
            <person name="Labutti K."/>
            <person name="Salamov A."/>
            <person name="Andreopoulos B."/>
            <person name="Baker S."/>
            <person name="Barry K."/>
            <person name="Bills G."/>
            <person name="Bluhm B."/>
            <person name="Cannon C."/>
            <person name="Castanera R."/>
            <person name="Culley D."/>
            <person name="Daum C."/>
            <person name="Ezra D."/>
            <person name="Gonzalez J."/>
            <person name="Henrissat B."/>
            <person name="Kuo A."/>
            <person name="Liang C."/>
            <person name="Lipzen A."/>
            <person name="Lutzoni F."/>
            <person name="Magnuson J."/>
            <person name="Mondo S."/>
            <person name="Nolan M."/>
            <person name="Ohm R."/>
            <person name="Pangilinan J."/>
            <person name="Park H.-J."/>
            <person name="Ramirez L."/>
            <person name="Alfaro M."/>
            <person name="Sun H."/>
            <person name="Tritt A."/>
            <person name="Yoshinaga Y."/>
            <person name="Zwiers L.-H."/>
            <person name="Turgeon B."/>
            <person name="Goodwin S."/>
            <person name="Spatafora J."/>
            <person name="Crous P."/>
            <person name="Grigoriev I."/>
        </authorList>
    </citation>
    <scope>NUCLEOTIDE SEQUENCE</scope>
    <source>
        <strain evidence="1">CBS 115976</strain>
    </source>
</reference>
<dbReference type="EMBL" id="MU004244">
    <property type="protein sequence ID" value="KAF2663651.1"/>
    <property type="molecule type" value="Genomic_DNA"/>
</dbReference>
<dbReference type="PANTHER" id="PTHR45458">
    <property type="entry name" value="SHORT-CHAIN DEHYDROGENASE/REDUCTASE SDR"/>
    <property type="match status" value="1"/>
</dbReference>
<dbReference type="InterPro" id="IPR052184">
    <property type="entry name" value="SDR_enzymes"/>
</dbReference>
<dbReference type="Gene3D" id="3.40.50.720">
    <property type="entry name" value="NAD(P)-binding Rossmann-like Domain"/>
    <property type="match status" value="1"/>
</dbReference>
<dbReference type="InterPro" id="IPR002347">
    <property type="entry name" value="SDR_fam"/>
</dbReference>
<gene>
    <name evidence="1" type="ORF">BT63DRAFT_379668</name>
</gene>
<dbReference type="Pfam" id="PF00106">
    <property type="entry name" value="adh_short"/>
    <property type="match status" value="1"/>
</dbReference>
<dbReference type="SUPFAM" id="SSF51735">
    <property type="entry name" value="NAD(P)-binding Rossmann-fold domains"/>
    <property type="match status" value="1"/>
</dbReference>
<protein>
    <submittedName>
        <fullName evidence="1">Putative short chain dehydrogenase</fullName>
    </submittedName>
</protein>
<dbReference type="GO" id="GO:0016616">
    <property type="term" value="F:oxidoreductase activity, acting on the CH-OH group of donors, NAD or NADP as acceptor"/>
    <property type="evidence" value="ECO:0007669"/>
    <property type="project" value="TreeGrafter"/>
</dbReference>
<dbReference type="OrthoDB" id="7289984at2759"/>
<keyword evidence="2" id="KW-1185">Reference proteome</keyword>
<evidence type="ECO:0000313" key="1">
    <source>
        <dbReference type="EMBL" id="KAF2663651.1"/>
    </source>
</evidence>
<dbReference type="PRINTS" id="PR00081">
    <property type="entry name" value="GDHRDH"/>
</dbReference>
<evidence type="ECO:0000313" key="2">
    <source>
        <dbReference type="Proteomes" id="UP000799302"/>
    </source>
</evidence>
<organism evidence="1 2">
    <name type="scientific">Microthyrium microscopicum</name>
    <dbReference type="NCBI Taxonomy" id="703497"/>
    <lineage>
        <taxon>Eukaryota</taxon>
        <taxon>Fungi</taxon>
        <taxon>Dikarya</taxon>
        <taxon>Ascomycota</taxon>
        <taxon>Pezizomycotina</taxon>
        <taxon>Dothideomycetes</taxon>
        <taxon>Dothideomycetes incertae sedis</taxon>
        <taxon>Microthyriales</taxon>
        <taxon>Microthyriaceae</taxon>
        <taxon>Microthyrium</taxon>
    </lineage>
</organism>
<name>A0A6A6TWD7_9PEZI</name>
<sequence length="268" mass="28596">MPSYLITGTSRGIGYEFARQLAQDKSNTVIGLVRNKVATDERLAKDGITNVTIYEADITDFPALQKSAAEVAKLTGGNLDYLINNAASVSTASGYVDLTHYENNAEELNKELSDAFQTNVIGVANTVTAFLPLIKKSTVKKIITISSGMADIDLINSLSLGLGAPYSISKAATNALVAKYNAAFGSEGILFMSISPGLVDSSEGKTPTPEQLEKLAPMIGAFAKYKPEFAGPISTKDSVEHVMKLVERATVKEFGGAFVSHFGTKEWL</sequence>